<evidence type="ECO:0000313" key="3">
    <source>
        <dbReference type="Proteomes" id="UP000005323"/>
    </source>
</evidence>
<dbReference type="PATRIC" id="fig|992056.3.peg.1123"/>
<dbReference type="EMBL" id="AKOV01000004">
    <property type="protein sequence ID" value="EJB74604.1"/>
    <property type="molecule type" value="Genomic_DNA"/>
</dbReference>
<gene>
    <name evidence="2" type="ORF">HPHPA26_1155</name>
</gene>
<evidence type="ECO:0000256" key="1">
    <source>
        <dbReference type="SAM" id="MobiDB-lite"/>
    </source>
</evidence>
<dbReference type="AlphaFoldDB" id="I9U221"/>
<accession>I9U221</accession>
<reference evidence="2 3" key="1">
    <citation type="journal article" date="2013" name="Pathog. Dis.">
        <title>Genome sequences of 65 Helicobacter pylori strains isolated from asymptomatic individuals and patients with gastric cancer, peptic ulcer disease, or gastritis.</title>
        <authorList>
            <person name="Blanchard T.G."/>
            <person name="Czinn S.J."/>
            <person name="Correa P."/>
            <person name="Nakazawa T."/>
            <person name="Keelan M."/>
            <person name="Morningstar L."/>
            <person name="Santana-Cruz I."/>
            <person name="Maroo A."/>
            <person name="McCracken C."/>
            <person name="Shefchek K."/>
            <person name="Daugherty S."/>
            <person name="Song Y."/>
            <person name="Fraser C.M."/>
            <person name="Fricke W.F."/>
        </authorList>
    </citation>
    <scope>NUCLEOTIDE SEQUENCE [LARGE SCALE GENOMIC DNA]</scope>
    <source>
        <strain evidence="2 3">Hp A-26</strain>
    </source>
</reference>
<comment type="caution">
    <text evidence="2">The sequence shown here is derived from an EMBL/GenBank/DDBJ whole genome shotgun (WGS) entry which is preliminary data.</text>
</comment>
<proteinExistence type="predicted"/>
<protein>
    <submittedName>
        <fullName evidence="2">Uncharacterized protein</fullName>
    </submittedName>
</protein>
<dbReference type="Proteomes" id="UP000005323">
    <property type="component" value="Unassembled WGS sequence"/>
</dbReference>
<sequence length="46" mass="5153">MPFFLKKQMVGVLVLLFSTPRSYANGHEMRKNSNNISGKRRVSGGV</sequence>
<name>I9U221_HELPX</name>
<evidence type="ECO:0000313" key="2">
    <source>
        <dbReference type="EMBL" id="EJB74604.1"/>
    </source>
</evidence>
<organism evidence="2 3">
    <name type="scientific">Helicobacter pylori Hp A-26</name>
    <dbReference type="NCBI Taxonomy" id="992056"/>
    <lineage>
        <taxon>Bacteria</taxon>
        <taxon>Pseudomonadati</taxon>
        <taxon>Campylobacterota</taxon>
        <taxon>Epsilonproteobacteria</taxon>
        <taxon>Campylobacterales</taxon>
        <taxon>Helicobacteraceae</taxon>
        <taxon>Helicobacter</taxon>
    </lineage>
</organism>
<feature type="region of interest" description="Disordered" evidence="1">
    <location>
        <begin position="27"/>
        <end position="46"/>
    </location>
</feature>